<accession>A0A7W3MW88</accession>
<organism evidence="4 5">
    <name type="scientific">Thermomonospora cellulosilytica</name>
    <dbReference type="NCBI Taxonomy" id="1411118"/>
    <lineage>
        <taxon>Bacteria</taxon>
        <taxon>Bacillati</taxon>
        <taxon>Actinomycetota</taxon>
        <taxon>Actinomycetes</taxon>
        <taxon>Streptosporangiales</taxon>
        <taxon>Thermomonosporaceae</taxon>
        <taxon>Thermomonospora</taxon>
    </lineage>
</organism>
<sequence>MNAEDLPLGRRLVIAAITLAAVAALTWTLVTEPFAPEGTRLTAEFGRAGQGLSGDAPVKIRGVDVGRVTGVELTAAGRARVTMAIDPGVRVPDTVTAVVEPSSVFGPKYVNLLPGAHERQGPFLASGAHIARTADPRDLSDLLGDVDSALAAIDPDEVAVIMNTLAQGLGGQGPRIRRTIDQSEVLLNVAHRHRHDARVFLADGADLVTTVAGFSGEVVAITGDANTLITGVAAGGEDRLGSFADRLAELSALVAHGFDRRGGQLGAGFRSGERAVGIIYRQLPGIGDAVRTGNQILPIYGELTTIPGPDGKHYMGVHGWLPNDPCALIVGLCGPGGAGR</sequence>
<dbReference type="AlphaFoldDB" id="A0A7W3MW88"/>
<evidence type="ECO:0000313" key="4">
    <source>
        <dbReference type="EMBL" id="MBA9002947.1"/>
    </source>
</evidence>
<dbReference type="PANTHER" id="PTHR33371:SF4">
    <property type="entry name" value="INTERMEMBRANE PHOSPHOLIPID TRANSPORT SYSTEM BINDING PROTEIN MLAD"/>
    <property type="match status" value="1"/>
</dbReference>
<evidence type="ECO:0000256" key="1">
    <source>
        <dbReference type="SAM" id="Phobius"/>
    </source>
</evidence>
<evidence type="ECO:0000259" key="3">
    <source>
        <dbReference type="Pfam" id="PF11887"/>
    </source>
</evidence>
<protein>
    <submittedName>
        <fullName evidence="4">Phospholipid/cholesterol/gamma-HCH transport system substrate-binding protein</fullName>
    </submittedName>
</protein>
<keyword evidence="5" id="KW-1185">Reference proteome</keyword>
<dbReference type="InterPro" id="IPR005693">
    <property type="entry name" value="Mce"/>
</dbReference>
<feature type="transmembrane region" description="Helical" evidence="1">
    <location>
        <begin position="12"/>
        <end position="30"/>
    </location>
</feature>
<feature type="domain" description="Mce/MlaD" evidence="2">
    <location>
        <begin position="38"/>
        <end position="115"/>
    </location>
</feature>
<dbReference type="PANTHER" id="PTHR33371">
    <property type="entry name" value="INTERMEMBRANE PHOSPHOLIPID TRANSPORT SYSTEM BINDING PROTEIN MLAD-RELATED"/>
    <property type="match status" value="1"/>
</dbReference>
<dbReference type="InterPro" id="IPR003399">
    <property type="entry name" value="Mce/MlaD"/>
</dbReference>
<name>A0A7W3MW88_9ACTN</name>
<dbReference type="Pfam" id="PF11887">
    <property type="entry name" value="Mce4_CUP1"/>
    <property type="match status" value="1"/>
</dbReference>
<gene>
    <name evidence="4" type="ORF">HNR21_001829</name>
</gene>
<dbReference type="EMBL" id="JACJII010000001">
    <property type="protein sequence ID" value="MBA9002947.1"/>
    <property type="molecule type" value="Genomic_DNA"/>
</dbReference>
<dbReference type="NCBIfam" id="TIGR00996">
    <property type="entry name" value="Mtu_fam_mce"/>
    <property type="match status" value="1"/>
</dbReference>
<dbReference type="InterPro" id="IPR052336">
    <property type="entry name" value="MlaD_Phospholipid_Transporter"/>
</dbReference>
<keyword evidence="1" id="KW-1133">Transmembrane helix</keyword>
<evidence type="ECO:0000259" key="2">
    <source>
        <dbReference type="Pfam" id="PF02470"/>
    </source>
</evidence>
<dbReference type="Proteomes" id="UP000539313">
    <property type="component" value="Unassembled WGS sequence"/>
</dbReference>
<dbReference type="Pfam" id="PF02470">
    <property type="entry name" value="MlaD"/>
    <property type="match status" value="1"/>
</dbReference>
<evidence type="ECO:0000313" key="5">
    <source>
        <dbReference type="Proteomes" id="UP000539313"/>
    </source>
</evidence>
<dbReference type="RefSeq" id="WP_182704849.1">
    <property type="nucleotide sequence ID" value="NZ_JACJII010000001.1"/>
</dbReference>
<dbReference type="InterPro" id="IPR024516">
    <property type="entry name" value="Mce_C"/>
</dbReference>
<feature type="domain" description="Mammalian cell entry C-terminal" evidence="3">
    <location>
        <begin position="124"/>
        <end position="261"/>
    </location>
</feature>
<proteinExistence type="predicted"/>
<keyword evidence="1" id="KW-0472">Membrane</keyword>
<comment type="caution">
    <text evidence="4">The sequence shown here is derived from an EMBL/GenBank/DDBJ whole genome shotgun (WGS) entry which is preliminary data.</text>
</comment>
<reference evidence="4 5" key="1">
    <citation type="submission" date="2020-08" db="EMBL/GenBank/DDBJ databases">
        <title>Sequencing the genomes of 1000 actinobacteria strains.</title>
        <authorList>
            <person name="Klenk H.-P."/>
        </authorList>
    </citation>
    <scope>NUCLEOTIDE SEQUENCE [LARGE SCALE GENOMIC DNA]</scope>
    <source>
        <strain evidence="4 5">DSM 45823</strain>
    </source>
</reference>
<keyword evidence="1" id="KW-0812">Transmembrane</keyword>